<dbReference type="Gene3D" id="3.30.2310.20">
    <property type="entry name" value="RelE-like"/>
    <property type="match status" value="1"/>
</dbReference>
<keyword evidence="1" id="KW-1277">Toxin-antitoxin system</keyword>
<dbReference type="PhylomeDB" id="Q8TI76"/>
<dbReference type="Proteomes" id="UP000002487">
    <property type="component" value="Chromosome"/>
</dbReference>
<dbReference type="SUPFAM" id="SSF143011">
    <property type="entry name" value="RelE-like"/>
    <property type="match status" value="1"/>
</dbReference>
<evidence type="ECO:0008006" key="4">
    <source>
        <dbReference type="Google" id="ProtNLM"/>
    </source>
</evidence>
<dbReference type="InterPro" id="IPR007712">
    <property type="entry name" value="RelE/ParE_toxin"/>
</dbReference>
<dbReference type="EMBL" id="AE010299">
    <property type="protein sequence ID" value="AAM07624.1"/>
    <property type="molecule type" value="Genomic_DNA"/>
</dbReference>
<dbReference type="HOGENOM" id="CLU_155761_4_0_2"/>
<evidence type="ECO:0000313" key="2">
    <source>
        <dbReference type="EMBL" id="AAM07624.1"/>
    </source>
</evidence>
<dbReference type="InterPro" id="IPR035093">
    <property type="entry name" value="RelE/ParE_toxin_dom_sf"/>
</dbReference>
<gene>
    <name evidence="2" type="ordered locus">MA_4280</name>
</gene>
<dbReference type="EnsemblBacteria" id="AAM07624">
    <property type="protein sequence ID" value="AAM07624"/>
    <property type="gene ID" value="MA_4280"/>
</dbReference>
<dbReference type="Pfam" id="PF05016">
    <property type="entry name" value="ParE_toxin"/>
    <property type="match status" value="1"/>
</dbReference>
<evidence type="ECO:0000256" key="1">
    <source>
        <dbReference type="ARBA" id="ARBA00022649"/>
    </source>
</evidence>
<organism evidence="2 3">
    <name type="scientific">Methanosarcina acetivorans (strain ATCC 35395 / DSM 2834 / JCM 12185 / C2A)</name>
    <dbReference type="NCBI Taxonomy" id="188937"/>
    <lineage>
        <taxon>Archaea</taxon>
        <taxon>Methanobacteriati</taxon>
        <taxon>Methanobacteriota</taxon>
        <taxon>Stenosarchaea group</taxon>
        <taxon>Methanomicrobia</taxon>
        <taxon>Methanosarcinales</taxon>
        <taxon>Methanosarcinaceae</taxon>
        <taxon>Methanosarcina</taxon>
    </lineage>
</organism>
<sequence length="92" mass="10863">MVRMPYDLFILPSCKKEIDKACKNNTLLKESLSKKIQEICESPFHYKPLRNELHGMRRVHILKSFVLIFNVDENKKSVTLVSFSHYDTAYSR</sequence>
<evidence type="ECO:0000313" key="3">
    <source>
        <dbReference type="Proteomes" id="UP000002487"/>
    </source>
</evidence>
<dbReference type="AlphaFoldDB" id="Q8TI76"/>
<keyword evidence="3" id="KW-1185">Reference proteome</keyword>
<dbReference type="KEGG" id="mac:MA_4280"/>
<protein>
    <recommendedName>
        <fullName evidence="4">Type II toxin-antitoxin system RelE/ParE family toxin</fullName>
    </recommendedName>
</protein>
<accession>Q8TI76</accession>
<dbReference type="NCBIfam" id="TIGR02385">
    <property type="entry name" value="RelE_StbE"/>
    <property type="match status" value="1"/>
</dbReference>
<name>Q8TI76_METAC</name>
<proteinExistence type="predicted"/>
<reference evidence="2 3" key="1">
    <citation type="journal article" date="2002" name="Genome Res.">
        <title>The genome of Methanosarcina acetivorans reveals extensive metabolic and physiological diversity.</title>
        <authorList>
            <person name="Galagan J.E."/>
            <person name="Nusbaum C."/>
            <person name="Roy A."/>
            <person name="Endrizzi M.G."/>
            <person name="Macdonald P."/>
            <person name="FitzHugh W."/>
            <person name="Calvo S."/>
            <person name="Engels R."/>
            <person name="Smirnov S."/>
            <person name="Atnoor D."/>
            <person name="Brown A."/>
            <person name="Allen N."/>
            <person name="Naylor J."/>
            <person name="Stange-Thomann N."/>
            <person name="DeArellano K."/>
            <person name="Johnson R."/>
            <person name="Linton L."/>
            <person name="McEwan P."/>
            <person name="McKernan K."/>
            <person name="Talamas J."/>
            <person name="Tirrell A."/>
            <person name="Ye W."/>
            <person name="Zimmer A."/>
            <person name="Barber R.D."/>
            <person name="Cann I."/>
            <person name="Graham D.E."/>
            <person name="Grahame D.A."/>
            <person name="Guss A."/>
            <person name="Hedderich R."/>
            <person name="Ingram-Smith C."/>
            <person name="Kuettner C.H."/>
            <person name="Krzycki J.A."/>
            <person name="Leigh J.A."/>
            <person name="Li W."/>
            <person name="Liu J."/>
            <person name="Mukhopadhyay B."/>
            <person name="Reeve J.N."/>
            <person name="Smith K."/>
            <person name="Springer T.A."/>
            <person name="Umayam L.A."/>
            <person name="White O."/>
            <person name="White R.H."/>
            <person name="de Macario E.C."/>
            <person name="Ferry J.G."/>
            <person name="Jarrell K.F."/>
            <person name="Jing H."/>
            <person name="Macario A.J.L."/>
            <person name="Paulsen I."/>
            <person name="Pritchett M."/>
            <person name="Sowers K.R."/>
            <person name="Swanson R.V."/>
            <person name="Zinder S.H."/>
            <person name="Lander E."/>
            <person name="Metcalf W.W."/>
            <person name="Birren B."/>
        </authorList>
    </citation>
    <scope>NUCLEOTIDE SEQUENCE [LARGE SCALE GENOMIC DNA]</scope>
    <source>
        <strain evidence="3">ATCC 35395 / DSM 2834 / JCM 12185 / C2A</strain>
    </source>
</reference>
<dbReference type="STRING" id="188937.MA_4280"/>
<dbReference type="InParanoid" id="Q8TI76"/>